<reference evidence="1 2" key="1">
    <citation type="journal article" date="2019" name="Nat. Microbiol.">
        <title>Mediterranean grassland soil C-N compound turnover is dependent on rainfall and depth, and is mediated by genomically divergent microorganisms.</title>
        <authorList>
            <person name="Diamond S."/>
            <person name="Andeer P.F."/>
            <person name="Li Z."/>
            <person name="Crits-Christoph A."/>
            <person name="Burstein D."/>
            <person name="Anantharaman K."/>
            <person name="Lane K.R."/>
            <person name="Thomas B.C."/>
            <person name="Pan C."/>
            <person name="Northen T.R."/>
            <person name="Banfield J.F."/>
        </authorList>
    </citation>
    <scope>NUCLEOTIDE SEQUENCE [LARGE SCALE GENOMIC DNA]</scope>
    <source>
        <strain evidence="1">NP_3</strain>
    </source>
</reference>
<name>A0A537JYI1_9BACT</name>
<organism evidence="1 2">
    <name type="scientific">Candidatus Segetimicrobium genomatis</name>
    <dbReference type="NCBI Taxonomy" id="2569760"/>
    <lineage>
        <taxon>Bacteria</taxon>
        <taxon>Bacillati</taxon>
        <taxon>Candidatus Sysuimicrobiota</taxon>
        <taxon>Candidatus Sysuimicrobiia</taxon>
        <taxon>Candidatus Sysuimicrobiales</taxon>
        <taxon>Candidatus Segetimicrobiaceae</taxon>
        <taxon>Candidatus Segetimicrobium</taxon>
    </lineage>
</organism>
<sequence length="404" mass="42746">MGADSNYLFEAVNTAGFIRDKAGNVLAVFDLHVFTPGEPPGFFISDPKVRFDPLSGVWFFSIISVSGAPDGSGLWWLGVSQPSDPFHWTLYCFEGVAGTFPDFDALGISDDKVVLTANAFASNNNFVAAEALVLSKAELEAHMPSLDAALFASGAFFTVQPAHSLSPTGGPLYLASADPEFSKVYHVFSIVGTPPGEIKISLTDVPLDLVNVGPLHSPPNAAQAGTSAPIDTNDNRALDVVYRDGRIWVVANDGCLDSSSNFLSCVRLTQIDTAQMARTQDLDFGEAGGNFYYGAIQVVPDPNIAGTDDLITVFTESSPSHFPSVMASGRVEAIDPPSRLRSPILIQRGLAPYAGNRWGDYSGAAADPSSALSGTAWVAGEFTEPNGEWGTAIANIAFTCSPCF</sequence>
<protein>
    <submittedName>
        <fullName evidence="1">Uncharacterized protein</fullName>
    </submittedName>
</protein>
<dbReference type="AlphaFoldDB" id="A0A537JYI1"/>
<proteinExistence type="predicted"/>
<dbReference type="Proteomes" id="UP000318509">
    <property type="component" value="Unassembled WGS sequence"/>
</dbReference>
<comment type="caution">
    <text evidence="1">The sequence shown here is derived from an EMBL/GenBank/DDBJ whole genome shotgun (WGS) entry which is preliminary data.</text>
</comment>
<dbReference type="EMBL" id="VBAK01000138">
    <property type="protein sequence ID" value="TMI88560.1"/>
    <property type="molecule type" value="Genomic_DNA"/>
</dbReference>
<accession>A0A537JYI1</accession>
<evidence type="ECO:0000313" key="1">
    <source>
        <dbReference type="EMBL" id="TMI88560.1"/>
    </source>
</evidence>
<evidence type="ECO:0000313" key="2">
    <source>
        <dbReference type="Proteomes" id="UP000318509"/>
    </source>
</evidence>
<gene>
    <name evidence="1" type="ORF">E6H00_12390</name>
</gene>